<accession>A0A1B9F717</accession>
<comment type="caution">
    <text evidence="1">The sequence shown here is derived from an EMBL/GenBank/DDBJ whole genome shotgun (WGS) entry which is preliminary data.</text>
</comment>
<dbReference type="OrthoDB" id="9788988at2"/>
<dbReference type="Proteomes" id="UP000093080">
    <property type="component" value="Unassembled WGS sequence"/>
</dbReference>
<organism evidence="1 2">
    <name type="scientific">Dissulfuribacter thermophilus</name>
    <dbReference type="NCBI Taxonomy" id="1156395"/>
    <lineage>
        <taxon>Bacteria</taxon>
        <taxon>Pseudomonadati</taxon>
        <taxon>Thermodesulfobacteriota</taxon>
        <taxon>Dissulfuribacteria</taxon>
        <taxon>Dissulfuribacterales</taxon>
        <taxon>Dissulfuribacteraceae</taxon>
        <taxon>Dissulfuribacter</taxon>
    </lineage>
</organism>
<dbReference type="Gene3D" id="2.30.30.830">
    <property type="match status" value="1"/>
</dbReference>
<dbReference type="Pfam" id="PF04351">
    <property type="entry name" value="PilP"/>
    <property type="match status" value="1"/>
</dbReference>
<evidence type="ECO:0000313" key="1">
    <source>
        <dbReference type="EMBL" id="OCC15739.1"/>
    </source>
</evidence>
<dbReference type="AlphaFoldDB" id="A0A1B9F717"/>
<dbReference type="EMBL" id="MAGO01000003">
    <property type="protein sequence ID" value="OCC15739.1"/>
    <property type="molecule type" value="Genomic_DNA"/>
</dbReference>
<name>A0A1B9F717_9BACT</name>
<keyword evidence="2" id="KW-1185">Reference proteome</keyword>
<dbReference type="RefSeq" id="WP_067616354.1">
    <property type="nucleotide sequence ID" value="NZ_MAGO01000003.1"/>
</dbReference>
<evidence type="ECO:0000313" key="2">
    <source>
        <dbReference type="Proteomes" id="UP000093080"/>
    </source>
</evidence>
<gene>
    <name evidence="1" type="ORF">DBT_0664</name>
</gene>
<dbReference type="InterPro" id="IPR007446">
    <property type="entry name" value="PilP"/>
</dbReference>
<sequence length="184" mass="20800">MNENKKYNLYIALLISLSVVFFTPSFLAAAEKATEQLSHLKELELRLQRLLAKTDYRYDARGKPDPFRPFLQTSLKQKQIKRQKRNPLDQRVNNKTCGSPLECMDVGQLTLVGIVEVNGKGSIAMAQDSAGIGYIIRVGDNIGFNQGRVTAILHDRVIVTEQIEDIQGNIVPRKRVLLLHPEEE</sequence>
<protein>
    <submittedName>
        <fullName evidence="1">Type IV pilus biogenesis protein PilP</fullName>
    </submittedName>
</protein>
<reference evidence="1 2" key="1">
    <citation type="submission" date="2016-06" db="EMBL/GenBank/DDBJ databases">
        <title>Respiratory ammonification of nitrate coupled to the oxidation of elemental sulfur in deep-sea autotrophic thermophilic bacteria.</title>
        <authorList>
            <person name="Slobodkina G.B."/>
            <person name="Mardanov A.V."/>
            <person name="Ravin N.V."/>
            <person name="Frolova A.A."/>
            <person name="Viryasiv M.B."/>
            <person name="Chernyh N.A."/>
            <person name="Bonch-Osmolovskaya E.A."/>
            <person name="Slobodkin A.I."/>
        </authorList>
    </citation>
    <scope>NUCLEOTIDE SEQUENCE [LARGE SCALE GENOMIC DNA]</scope>
    <source>
        <strain evidence="1 2">S69</strain>
    </source>
</reference>
<dbReference type="STRING" id="1156395.DBT_0664"/>
<proteinExistence type="predicted"/>